<keyword evidence="9 10" id="KW-0472">Membrane</keyword>
<evidence type="ECO:0000256" key="6">
    <source>
        <dbReference type="ARBA" id="ARBA00022967"/>
    </source>
</evidence>
<dbReference type="Proteomes" id="UP000541444">
    <property type="component" value="Unassembled WGS sequence"/>
</dbReference>
<dbReference type="OrthoDB" id="10259785at2759"/>
<dbReference type="GO" id="GO:0004427">
    <property type="term" value="F:inorganic diphosphate phosphatase activity"/>
    <property type="evidence" value="ECO:0007669"/>
    <property type="project" value="InterPro"/>
</dbReference>
<evidence type="ECO:0000256" key="3">
    <source>
        <dbReference type="ARBA" id="ARBA00022448"/>
    </source>
</evidence>
<keyword evidence="12" id="KW-1185">Reference proteome</keyword>
<name>A0A7J7MKH0_9MAGN</name>
<dbReference type="EC" id="7.1.3.1" evidence="2"/>
<dbReference type="EMBL" id="JACGCM010001428">
    <property type="protein sequence ID" value="KAF6155294.1"/>
    <property type="molecule type" value="Genomic_DNA"/>
</dbReference>
<feature type="transmembrane region" description="Helical" evidence="10">
    <location>
        <begin position="12"/>
        <end position="34"/>
    </location>
</feature>
<dbReference type="AlphaFoldDB" id="A0A7J7MKH0"/>
<keyword evidence="5" id="KW-0460">Magnesium</keyword>
<dbReference type="GO" id="GO:0016020">
    <property type="term" value="C:membrane"/>
    <property type="evidence" value="ECO:0007669"/>
    <property type="project" value="InterPro"/>
</dbReference>
<evidence type="ECO:0000256" key="7">
    <source>
        <dbReference type="ARBA" id="ARBA00022989"/>
    </source>
</evidence>
<evidence type="ECO:0000256" key="9">
    <source>
        <dbReference type="ARBA" id="ARBA00023136"/>
    </source>
</evidence>
<evidence type="ECO:0000256" key="4">
    <source>
        <dbReference type="ARBA" id="ARBA00022692"/>
    </source>
</evidence>
<evidence type="ECO:0000256" key="5">
    <source>
        <dbReference type="ARBA" id="ARBA00022842"/>
    </source>
</evidence>
<evidence type="ECO:0000313" key="11">
    <source>
        <dbReference type="EMBL" id="KAF6155294.1"/>
    </source>
</evidence>
<reference evidence="11 12" key="1">
    <citation type="journal article" date="2020" name="IScience">
        <title>Genome Sequencing of the Endangered Kingdonia uniflora (Circaeasteraceae, Ranunculales) Reveals Potential Mechanisms of Evolutionary Specialization.</title>
        <authorList>
            <person name="Sun Y."/>
            <person name="Deng T."/>
            <person name="Zhang A."/>
            <person name="Moore M.J."/>
            <person name="Landis J.B."/>
            <person name="Lin N."/>
            <person name="Zhang H."/>
            <person name="Zhang X."/>
            <person name="Huang J."/>
            <person name="Zhang X."/>
            <person name="Sun H."/>
            <person name="Wang H."/>
        </authorList>
    </citation>
    <scope>NUCLEOTIDE SEQUENCE [LARGE SCALE GENOMIC DNA]</scope>
    <source>
        <strain evidence="11">TB1705</strain>
        <tissue evidence="11">Leaf</tissue>
    </source>
</reference>
<keyword evidence="4 10" id="KW-0812">Transmembrane</keyword>
<accession>A0A7J7MKH0</accession>
<protein>
    <recommendedName>
        <fullName evidence="2">H(+)-exporting diphosphatase</fullName>
        <ecNumber evidence="2">7.1.3.1</ecNumber>
    </recommendedName>
</protein>
<evidence type="ECO:0000256" key="2">
    <source>
        <dbReference type="ARBA" id="ARBA00013242"/>
    </source>
</evidence>
<keyword evidence="8" id="KW-0406">Ion transport</keyword>
<sequence>MKSEFDGKYTNLSFSGKTASFCASLYYGLLFWGFGDMSSAEFESTLPFRMKLANEKAANINLQSQLKSLGEQLVFEANAQKQLEEWFTLFESQDSPRESQSVVLLTSKHHLGVGAHPLLTYIVHPCRFHQGHIAARAGGFLTIVVVGMAAIGVTILYATFYVLLGVDSPDAMKLGGEIFTKAAAVEANLLRKIEQGISEDDPQNPIVIANLEEATDIKNAGKAWYKIMVSDNDYTEFDTFSKWLGVLQ</sequence>
<gene>
    <name evidence="11" type="ORF">GIB67_019820</name>
</gene>
<dbReference type="GO" id="GO:0009678">
    <property type="term" value="F:diphosphate hydrolysis-driven proton transmembrane transporter activity"/>
    <property type="evidence" value="ECO:0007669"/>
    <property type="project" value="UniProtKB-EC"/>
</dbReference>
<comment type="subcellular location">
    <subcellularLocation>
        <location evidence="1">Endomembrane system</location>
        <topology evidence="1">Multi-pass membrane protein</topology>
    </subcellularLocation>
</comment>
<evidence type="ECO:0000256" key="8">
    <source>
        <dbReference type="ARBA" id="ARBA00023065"/>
    </source>
</evidence>
<organism evidence="11 12">
    <name type="scientific">Kingdonia uniflora</name>
    <dbReference type="NCBI Taxonomy" id="39325"/>
    <lineage>
        <taxon>Eukaryota</taxon>
        <taxon>Viridiplantae</taxon>
        <taxon>Streptophyta</taxon>
        <taxon>Embryophyta</taxon>
        <taxon>Tracheophyta</taxon>
        <taxon>Spermatophyta</taxon>
        <taxon>Magnoliopsida</taxon>
        <taxon>Ranunculales</taxon>
        <taxon>Circaeasteraceae</taxon>
        <taxon>Kingdonia</taxon>
    </lineage>
</organism>
<dbReference type="Pfam" id="PF03030">
    <property type="entry name" value="H_PPase"/>
    <property type="match status" value="1"/>
</dbReference>
<dbReference type="GO" id="GO:0012505">
    <property type="term" value="C:endomembrane system"/>
    <property type="evidence" value="ECO:0007669"/>
    <property type="project" value="UniProtKB-SubCell"/>
</dbReference>
<evidence type="ECO:0000256" key="1">
    <source>
        <dbReference type="ARBA" id="ARBA00004127"/>
    </source>
</evidence>
<dbReference type="InterPro" id="IPR004131">
    <property type="entry name" value="PPase-energised_H-pump"/>
</dbReference>
<keyword evidence="3" id="KW-0813">Transport</keyword>
<proteinExistence type="predicted"/>
<evidence type="ECO:0000256" key="10">
    <source>
        <dbReference type="SAM" id="Phobius"/>
    </source>
</evidence>
<keyword evidence="6" id="KW-1278">Translocase</keyword>
<comment type="caution">
    <text evidence="11">The sequence shown here is derived from an EMBL/GenBank/DDBJ whole genome shotgun (WGS) entry which is preliminary data.</text>
</comment>
<evidence type="ECO:0000313" key="12">
    <source>
        <dbReference type="Proteomes" id="UP000541444"/>
    </source>
</evidence>
<keyword evidence="7 10" id="KW-1133">Transmembrane helix</keyword>
<feature type="transmembrane region" description="Helical" evidence="10">
    <location>
        <begin position="140"/>
        <end position="164"/>
    </location>
</feature>